<evidence type="ECO:0000259" key="5">
    <source>
        <dbReference type="PROSITE" id="PS50921"/>
    </source>
</evidence>
<keyword evidence="7" id="KW-1185">Reference proteome</keyword>
<reference evidence="6 7" key="1">
    <citation type="submission" date="2020-09" db="EMBL/GenBank/DDBJ databases">
        <title>novel species in genus Nocardioides.</title>
        <authorList>
            <person name="Zhang G."/>
        </authorList>
    </citation>
    <scope>NUCLEOTIDE SEQUENCE [LARGE SCALE GENOMIC DNA]</scope>
    <source>
        <strain evidence="6 7">19197</strain>
    </source>
</reference>
<dbReference type="InterPro" id="IPR036388">
    <property type="entry name" value="WH-like_DNA-bd_sf"/>
</dbReference>
<evidence type="ECO:0000256" key="4">
    <source>
        <dbReference type="ARBA" id="ARBA00023163"/>
    </source>
</evidence>
<name>A0ABR8MI18_9ACTN</name>
<organism evidence="6 7">
    <name type="scientific">Nocardioides hwasunensis</name>
    <dbReference type="NCBI Taxonomy" id="397258"/>
    <lineage>
        <taxon>Bacteria</taxon>
        <taxon>Bacillati</taxon>
        <taxon>Actinomycetota</taxon>
        <taxon>Actinomycetes</taxon>
        <taxon>Propionibacteriales</taxon>
        <taxon>Nocardioidaceae</taxon>
        <taxon>Nocardioides</taxon>
    </lineage>
</organism>
<feature type="domain" description="ANTAR" evidence="5">
    <location>
        <begin position="160"/>
        <end position="221"/>
    </location>
</feature>
<protein>
    <submittedName>
        <fullName evidence="6">GAF and ANTAR domain-containing protein</fullName>
    </submittedName>
</protein>
<comment type="caution">
    <text evidence="6">The sequence shown here is derived from an EMBL/GenBank/DDBJ whole genome shotgun (WGS) entry which is preliminary data.</text>
</comment>
<keyword evidence="2" id="KW-0418">Kinase</keyword>
<dbReference type="SUPFAM" id="SSF52172">
    <property type="entry name" value="CheY-like"/>
    <property type="match status" value="1"/>
</dbReference>
<evidence type="ECO:0000256" key="2">
    <source>
        <dbReference type="ARBA" id="ARBA00022777"/>
    </source>
</evidence>
<dbReference type="Proteomes" id="UP000649289">
    <property type="component" value="Unassembled WGS sequence"/>
</dbReference>
<dbReference type="InterPro" id="IPR003018">
    <property type="entry name" value="GAF"/>
</dbReference>
<gene>
    <name evidence="6" type="ORF">IEZ25_13845</name>
</gene>
<dbReference type="SMART" id="SM00065">
    <property type="entry name" value="GAF"/>
    <property type="match status" value="1"/>
</dbReference>
<evidence type="ECO:0000313" key="7">
    <source>
        <dbReference type="Proteomes" id="UP000649289"/>
    </source>
</evidence>
<dbReference type="InterPro" id="IPR012074">
    <property type="entry name" value="GAF_ANTAR"/>
</dbReference>
<dbReference type="Gene3D" id="3.30.450.40">
    <property type="match status" value="1"/>
</dbReference>
<dbReference type="Pfam" id="PF13185">
    <property type="entry name" value="GAF_2"/>
    <property type="match status" value="1"/>
</dbReference>
<evidence type="ECO:0000256" key="3">
    <source>
        <dbReference type="ARBA" id="ARBA00023015"/>
    </source>
</evidence>
<keyword evidence="4" id="KW-0804">Transcription</keyword>
<dbReference type="InterPro" id="IPR011006">
    <property type="entry name" value="CheY-like_superfamily"/>
</dbReference>
<dbReference type="InterPro" id="IPR005561">
    <property type="entry name" value="ANTAR"/>
</dbReference>
<evidence type="ECO:0000313" key="6">
    <source>
        <dbReference type="EMBL" id="MBD3915702.1"/>
    </source>
</evidence>
<dbReference type="PIRSF" id="PIRSF036625">
    <property type="entry name" value="GAF_ANTAR"/>
    <property type="match status" value="1"/>
</dbReference>
<sequence length="235" mass="26362">MGREDFQRRLAEAVRELHDQVDPPHTLQRMVEITPEFFDSCDFVGVSLIEPDRIRTPAATNELLRQLDDSQFELEQGPCYEAIRNDPVVIIGDLATDSRWPIWGRAMVLELGVRASLSFRLFTRHDRSWGALNLYSRTPHAFSEVDVQHGQVVAAMCAVALAKAINDHQLATALESRTVIGQAMGMLMERYGLDEHAAFAAMRRISSQDNRKLRDLAAQIVSDRDTPIAPAPDPA</sequence>
<keyword evidence="1" id="KW-0808">Transferase</keyword>
<dbReference type="InterPro" id="IPR029016">
    <property type="entry name" value="GAF-like_dom_sf"/>
</dbReference>
<evidence type="ECO:0000256" key="1">
    <source>
        <dbReference type="ARBA" id="ARBA00022679"/>
    </source>
</evidence>
<dbReference type="PROSITE" id="PS50921">
    <property type="entry name" value="ANTAR"/>
    <property type="match status" value="1"/>
</dbReference>
<keyword evidence="3" id="KW-0805">Transcription regulation</keyword>
<dbReference type="Gene3D" id="1.10.10.10">
    <property type="entry name" value="Winged helix-like DNA-binding domain superfamily/Winged helix DNA-binding domain"/>
    <property type="match status" value="1"/>
</dbReference>
<dbReference type="Pfam" id="PF03861">
    <property type="entry name" value="ANTAR"/>
    <property type="match status" value="1"/>
</dbReference>
<proteinExistence type="predicted"/>
<dbReference type="RefSeq" id="WP_191200019.1">
    <property type="nucleotide sequence ID" value="NZ_BAAAPA010000007.1"/>
</dbReference>
<accession>A0ABR8MI18</accession>
<dbReference type="EMBL" id="JACXYY010000005">
    <property type="protein sequence ID" value="MBD3915702.1"/>
    <property type="molecule type" value="Genomic_DNA"/>
</dbReference>
<dbReference type="SUPFAM" id="SSF55781">
    <property type="entry name" value="GAF domain-like"/>
    <property type="match status" value="1"/>
</dbReference>
<dbReference type="SMART" id="SM01012">
    <property type="entry name" value="ANTAR"/>
    <property type="match status" value="1"/>
</dbReference>